<gene>
    <name evidence="11" type="ORF">QBC34DRAFT_499386</name>
</gene>
<comment type="catalytic activity">
    <reaction evidence="1">
        <text>Catalyzes the rearrangement of -S-S- bonds in proteins.</text>
        <dbReference type="EC" id="5.3.4.1"/>
    </reaction>
</comment>
<dbReference type="PROSITE" id="PS51352">
    <property type="entry name" value="THIOREDOXIN_2"/>
    <property type="match status" value="1"/>
</dbReference>
<dbReference type="InterPro" id="IPR013766">
    <property type="entry name" value="Thioredoxin_domain"/>
</dbReference>
<sequence length="478" mass="52551">MAHRNSSIVLDLNDVKALDDLSETHDTVLLAITLGILPGAQRFAPIFEEIAASLSASGLDVGCAQIDVAGKFGLWERFGYLSYPTVIAYHGPGNFKKYVGPLREKEILAFLARQRLPAVSFIDSTSALDHLRGEHDTVAVAYLGLGDRVSREAFTEAAQKLKDEIVFCISNIADLASASLEEGISRIVVYKNVPEERSVLEGVGTLTVEAITTFVEAAARPLIWELLPELCKHFLEQPLPLGYLFVSSSHEGRQITNDFLPLARKYKDRIQFVLVKAAEFPDLCKQAHIDSHDLPSFSLRQPQQNRAYPLPRSNSDILHPDNVAAFIEDFLAGRAQPAIKSAPIPDTQGPLVEVVGLTYDEIVLNPKKDVLVEFYTPWCGPCKAILPVYEKLAALYAADEKARDLVTIAKVECEGNDVPDADVRGFPWFKLYPAGDKERPVTYEGEWNVKGWATFVMERGSHGVEVGVDDETGDGGSG</sequence>
<evidence type="ECO:0000256" key="2">
    <source>
        <dbReference type="ARBA" id="ARBA00002692"/>
    </source>
</evidence>
<name>A0AAV9G136_9PEZI</name>
<evidence type="ECO:0000256" key="8">
    <source>
        <dbReference type="ARBA" id="ARBA00023284"/>
    </source>
</evidence>
<dbReference type="GO" id="GO:0034976">
    <property type="term" value="P:response to endoplasmic reticulum stress"/>
    <property type="evidence" value="ECO:0007669"/>
    <property type="project" value="TreeGrafter"/>
</dbReference>
<keyword evidence="6" id="KW-0256">Endoplasmic reticulum</keyword>
<feature type="domain" description="Thioredoxin" evidence="10">
    <location>
        <begin position="330"/>
        <end position="461"/>
    </location>
</feature>
<dbReference type="EMBL" id="MU866004">
    <property type="protein sequence ID" value="KAK4442909.1"/>
    <property type="molecule type" value="Genomic_DNA"/>
</dbReference>
<dbReference type="CDD" id="cd02981">
    <property type="entry name" value="PDI_b_family"/>
    <property type="match status" value="1"/>
</dbReference>
<reference evidence="11" key="2">
    <citation type="submission" date="2023-05" db="EMBL/GenBank/DDBJ databases">
        <authorList>
            <consortium name="Lawrence Berkeley National Laboratory"/>
            <person name="Steindorff A."/>
            <person name="Hensen N."/>
            <person name="Bonometti L."/>
            <person name="Westerberg I."/>
            <person name="Brannstrom I.O."/>
            <person name="Guillou S."/>
            <person name="Cros-Aarteil S."/>
            <person name="Calhoun S."/>
            <person name="Haridas S."/>
            <person name="Kuo A."/>
            <person name="Mondo S."/>
            <person name="Pangilinan J."/>
            <person name="Riley R."/>
            <person name="Labutti K."/>
            <person name="Andreopoulos B."/>
            <person name="Lipzen A."/>
            <person name="Chen C."/>
            <person name="Yanf M."/>
            <person name="Daum C."/>
            <person name="Ng V."/>
            <person name="Clum A."/>
            <person name="Ohm R."/>
            <person name="Martin F."/>
            <person name="Silar P."/>
            <person name="Natvig D."/>
            <person name="Lalanne C."/>
            <person name="Gautier V."/>
            <person name="Ament-Velasquez S.L."/>
            <person name="Kruys A."/>
            <person name="Hutchinson M.I."/>
            <person name="Powell A.J."/>
            <person name="Barry K."/>
            <person name="Miller A.N."/>
            <person name="Grigoriev I.V."/>
            <person name="Debuchy R."/>
            <person name="Gladieux P."/>
            <person name="Thoren M.H."/>
            <person name="Johannesson H."/>
        </authorList>
    </citation>
    <scope>NUCLEOTIDE SEQUENCE</scope>
    <source>
        <strain evidence="11">PSN243</strain>
    </source>
</reference>
<dbReference type="CDD" id="cd02995">
    <property type="entry name" value="PDI_a_PDI_a'_C"/>
    <property type="match status" value="1"/>
</dbReference>
<dbReference type="GO" id="GO:0006457">
    <property type="term" value="P:protein folding"/>
    <property type="evidence" value="ECO:0007669"/>
    <property type="project" value="TreeGrafter"/>
</dbReference>
<organism evidence="11 12">
    <name type="scientific">Podospora aff. communis PSN243</name>
    <dbReference type="NCBI Taxonomy" id="3040156"/>
    <lineage>
        <taxon>Eukaryota</taxon>
        <taxon>Fungi</taxon>
        <taxon>Dikarya</taxon>
        <taxon>Ascomycota</taxon>
        <taxon>Pezizomycotina</taxon>
        <taxon>Sordariomycetes</taxon>
        <taxon>Sordariomycetidae</taxon>
        <taxon>Sordariales</taxon>
        <taxon>Podosporaceae</taxon>
        <taxon>Podospora</taxon>
    </lineage>
</organism>
<dbReference type="PANTHER" id="PTHR18929:SF132">
    <property type="entry name" value="PROTEIN DISULFIDE-ISOMERASE A3"/>
    <property type="match status" value="1"/>
</dbReference>
<protein>
    <recommendedName>
        <fullName evidence="9">Protein disulfide-isomerase</fullName>
        <ecNumber evidence="5">5.3.4.1</ecNumber>
    </recommendedName>
</protein>
<dbReference type="PANTHER" id="PTHR18929">
    <property type="entry name" value="PROTEIN DISULFIDE ISOMERASE"/>
    <property type="match status" value="1"/>
</dbReference>
<dbReference type="CDD" id="cd02982">
    <property type="entry name" value="PDI_b'_family"/>
    <property type="match status" value="1"/>
</dbReference>
<evidence type="ECO:0000256" key="9">
    <source>
        <dbReference type="ARBA" id="ARBA00039846"/>
    </source>
</evidence>
<accession>A0AAV9G136</accession>
<dbReference type="CDD" id="cd02961">
    <property type="entry name" value="PDI_a_family"/>
    <property type="match status" value="1"/>
</dbReference>
<evidence type="ECO:0000256" key="3">
    <source>
        <dbReference type="ARBA" id="ARBA00004319"/>
    </source>
</evidence>
<dbReference type="PROSITE" id="PS00194">
    <property type="entry name" value="THIOREDOXIN_1"/>
    <property type="match status" value="1"/>
</dbReference>
<evidence type="ECO:0000256" key="5">
    <source>
        <dbReference type="ARBA" id="ARBA00012723"/>
    </source>
</evidence>
<dbReference type="EC" id="5.3.4.1" evidence="5"/>
<dbReference type="GO" id="GO:0005788">
    <property type="term" value="C:endoplasmic reticulum lumen"/>
    <property type="evidence" value="ECO:0007669"/>
    <property type="project" value="UniProtKB-SubCell"/>
</dbReference>
<dbReference type="SUPFAM" id="SSF52833">
    <property type="entry name" value="Thioredoxin-like"/>
    <property type="match status" value="4"/>
</dbReference>
<evidence type="ECO:0000256" key="1">
    <source>
        <dbReference type="ARBA" id="ARBA00001182"/>
    </source>
</evidence>
<keyword evidence="7" id="KW-0413">Isomerase</keyword>
<evidence type="ECO:0000259" key="10">
    <source>
        <dbReference type="PROSITE" id="PS51352"/>
    </source>
</evidence>
<comment type="caution">
    <text evidence="11">The sequence shown here is derived from an EMBL/GenBank/DDBJ whole genome shotgun (WGS) entry which is preliminary data.</text>
</comment>
<dbReference type="Pfam" id="PF00085">
    <property type="entry name" value="Thioredoxin"/>
    <property type="match status" value="1"/>
</dbReference>
<keyword evidence="8" id="KW-0676">Redox-active center</keyword>
<reference evidence="11" key="1">
    <citation type="journal article" date="2023" name="Mol. Phylogenet. Evol.">
        <title>Genome-scale phylogeny and comparative genomics of the fungal order Sordariales.</title>
        <authorList>
            <person name="Hensen N."/>
            <person name="Bonometti L."/>
            <person name="Westerberg I."/>
            <person name="Brannstrom I.O."/>
            <person name="Guillou S."/>
            <person name="Cros-Aarteil S."/>
            <person name="Calhoun S."/>
            <person name="Haridas S."/>
            <person name="Kuo A."/>
            <person name="Mondo S."/>
            <person name="Pangilinan J."/>
            <person name="Riley R."/>
            <person name="LaButti K."/>
            <person name="Andreopoulos B."/>
            <person name="Lipzen A."/>
            <person name="Chen C."/>
            <person name="Yan M."/>
            <person name="Daum C."/>
            <person name="Ng V."/>
            <person name="Clum A."/>
            <person name="Steindorff A."/>
            <person name="Ohm R.A."/>
            <person name="Martin F."/>
            <person name="Silar P."/>
            <person name="Natvig D.O."/>
            <person name="Lalanne C."/>
            <person name="Gautier V."/>
            <person name="Ament-Velasquez S.L."/>
            <person name="Kruys A."/>
            <person name="Hutchinson M.I."/>
            <person name="Powell A.J."/>
            <person name="Barry K."/>
            <person name="Miller A.N."/>
            <person name="Grigoriev I.V."/>
            <person name="Debuchy R."/>
            <person name="Gladieux P."/>
            <person name="Hiltunen Thoren M."/>
            <person name="Johannesson H."/>
        </authorList>
    </citation>
    <scope>NUCLEOTIDE SEQUENCE</scope>
    <source>
        <strain evidence="11">PSN243</strain>
    </source>
</reference>
<dbReference type="GO" id="GO:0003756">
    <property type="term" value="F:protein disulfide isomerase activity"/>
    <property type="evidence" value="ECO:0007669"/>
    <property type="project" value="UniProtKB-EC"/>
</dbReference>
<evidence type="ECO:0000256" key="6">
    <source>
        <dbReference type="ARBA" id="ARBA00022824"/>
    </source>
</evidence>
<comment type="subcellular location">
    <subcellularLocation>
        <location evidence="3">Endoplasmic reticulum lumen</location>
    </subcellularLocation>
</comment>
<dbReference type="InterPro" id="IPR017937">
    <property type="entry name" value="Thioredoxin_CS"/>
</dbReference>
<evidence type="ECO:0000313" key="11">
    <source>
        <dbReference type="EMBL" id="KAK4442909.1"/>
    </source>
</evidence>
<dbReference type="Pfam" id="PF13848">
    <property type="entry name" value="Thioredoxin_6"/>
    <property type="match status" value="1"/>
</dbReference>
<keyword evidence="12" id="KW-1185">Reference proteome</keyword>
<dbReference type="InterPro" id="IPR036249">
    <property type="entry name" value="Thioredoxin-like_sf"/>
</dbReference>
<evidence type="ECO:0000256" key="4">
    <source>
        <dbReference type="ARBA" id="ARBA00006347"/>
    </source>
</evidence>
<evidence type="ECO:0000256" key="7">
    <source>
        <dbReference type="ARBA" id="ARBA00023235"/>
    </source>
</evidence>
<dbReference type="Proteomes" id="UP001321760">
    <property type="component" value="Unassembled WGS sequence"/>
</dbReference>
<dbReference type="Gene3D" id="3.40.30.10">
    <property type="entry name" value="Glutaredoxin"/>
    <property type="match status" value="4"/>
</dbReference>
<evidence type="ECO:0000313" key="12">
    <source>
        <dbReference type="Proteomes" id="UP001321760"/>
    </source>
</evidence>
<comment type="function">
    <text evidence="2">Participates in the folding of proteins containing disulfide bonds, may be involved in glycosylation, prolyl hydroxylation and triglyceride transfer.</text>
</comment>
<dbReference type="AlphaFoldDB" id="A0AAV9G136"/>
<proteinExistence type="inferred from homology"/>
<comment type="similarity">
    <text evidence="4">Belongs to the protein disulfide isomerase family.</text>
</comment>